<dbReference type="InterPro" id="IPR025192">
    <property type="entry name" value="Succ_DH/fum_Rdtase_N"/>
</dbReference>
<dbReference type="SUPFAM" id="SSF54292">
    <property type="entry name" value="2Fe-2S ferredoxin-like"/>
    <property type="match status" value="1"/>
</dbReference>
<dbReference type="PROSITE" id="PS00198">
    <property type="entry name" value="4FE4S_FER_1"/>
    <property type="match status" value="1"/>
</dbReference>
<dbReference type="FunFam" id="3.10.20.30:FF:000018">
    <property type="entry name" value="Succinate dehydrogenase iron-sulfur subunit"/>
    <property type="match status" value="1"/>
</dbReference>
<dbReference type="GO" id="GO:0051537">
    <property type="term" value="F:2 iron, 2 sulfur cluster binding"/>
    <property type="evidence" value="ECO:0007669"/>
    <property type="project" value="UniProtKB-KW"/>
</dbReference>
<evidence type="ECO:0000259" key="14">
    <source>
        <dbReference type="Pfam" id="PF13085"/>
    </source>
</evidence>
<reference evidence="17" key="1">
    <citation type="submission" date="2015-06" db="EMBL/GenBank/DDBJ databases">
        <authorList>
            <person name="Bertelli C."/>
        </authorList>
    </citation>
    <scope>NUCLEOTIDE SEQUENCE [LARGE SCALE GENOMIC DNA]</scope>
    <source>
        <strain evidence="17">CRIB-30</strain>
    </source>
</reference>
<dbReference type="OrthoDB" id="9804391at2"/>
<dbReference type="InterPro" id="IPR036010">
    <property type="entry name" value="2Fe-2S_ferredoxin-like_sf"/>
</dbReference>
<keyword evidence="9" id="KW-0560">Oxidoreductase</keyword>
<keyword evidence="8" id="KW-0479">Metal-binding</keyword>
<evidence type="ECO:0000256" key="4">
    <source>
        <dbReference type="ARBA" id="ARBA00012792"/>
    </source>
</evidence>
<dbReference type="GO" id="GO:0046872">
    <property type="term" value="F:metal ion binding"/>
    <property type="evidence" value="ECO:0007669"/>
    <property type="project" value="UniProtKB-KW"/>
</dbReference>
<evidence type="ECO:0000256" key="5">
    <source>
        <dbReference type="ARBA" id="ARBA00022485"/>
    </source>
</evidence>
<dbReference type="InterPro" id="IPR012675">
    <property type="entry name" value="Beta-grasp_dom_sf"/>
</dbReference>
<dbReference type="InterPro" id="IPR017896">
    <property type="entry name" value="4Fe4S_Fe-S-bd"/>
</dbReference>
<dbReference type="FunFam" id="1.10.1060.10:FF:000005">
    <property type="entry name" value="Succinate dehydrogenase iron-sulfur subunit"/>
    <property type="match status" value="1"/>
</dbReference>
<dbReference type="SUPFAM" id="SSF46548">
    <property type="entry name" value="alpha-helical ferredoxin"/>
    <property type="match status" value="1"/>
</dbReference>
<dbReference type="Pfam" id="PF13085">
    <property type="entry name" value="Fer2_3"/>
    <property type="match status" value="1"/>
</dbReference>
<keyword evidence="6" id="KW-0816">Tricarboxylic acid cycle</keyword>
<accession>A0A0H5DMX3</accession>
<evidence type="ECO:0000256" key="12">
    <source>
        <dbReference type="ARBA" id="ARBA00023291"/>
    </source>
</evidence>
<evidence type="ECO:0000256" key="9">
    <source>
        <dbReference type="ARBA" id="ARBA00023002"/>
    </source>
</evidence>
<dbReference type="GO" id="GO:0008177">
    <property type="term" value="F:succinate dehydrogenase (quinone) activity"/>
    <property type="evidence" value="ECO:0007669"/>
    <property type="project" value="UniProtKB-EC"/>
</dbReference>
<dbReference type="EMBL" id="CWGJ01000001">
    <property type="protein sequence ID" value="CRX37536.1"/>
    <property type="molecule type" value="Genomic_DNA"/>
</dbReference>
<comment type="cofactor">
    <cofactor evidence="13">
        <name>[2Fe-2S] cluster</name>
        <dbReference type="ChEBI" id="CHEBI:190135"/>
    </cofactor>
</comment>
<comment type="similarity">
    <text evidence="3">Belongs to the succinate dehydrogenase/fumarate reductase iron-sulfur protein family.</text>
</comment>
<dbReference type="InterPro" id="IPR009051">
    <property type="entry name" value="Helical_ferredxn"/>
</dbReference>
<name>A0A0H5DMX3_9BACT</name>
<evidence type="ECO:0000259" key="15">
    <source>
        <dbReference type="Pfam" id="PF13183"/>
    </source>
</evidence>
<dbReference type="GO" id="GO:0009055">
    <property type="term" value="F:electron transfer activity"/>
    <property type="evidence" value="ECO:0007669"/>
    <property type="project" value="InterPro"/>
</dbReference>
<dbReference type="GO" id="GO:0006099">
    <property type="term" value="P:tricarboxylic acid cycle"/>
    <property type="evidence" value="ECO:0007669"/>
    <property type="project" value="UniProtKB-KW"/>
</dbReference>
<evidence type="ECO:0000256" key="2">
    <source>
        <dbReference type="ARBA" id="ARBA00001966"/>
    </source>
</evidence>
<dbReference type="AlphaFoldDB" id="A0A0H5DMX3"/>
<dbReference type="RefSeq" id="WP_098037388.1">
    <property type="nucleotide sequence ID" value="NZ_CWGJ01000001.1"/>
</dbReference>
<keyword evidence="10" id="KW-0408">Iron</keyword>
<dbReference type="InterPro" id="IPR004489">
    <property type="entry name" value="Succ_DH/fum_Rdtase_Fe-S"/>
</dbReference>
<evidence type="ECO:0000256" key="1">
    <source>
        <dbReference type="ARBA" id="ARBA00001927"/>
    </source>
</evidence>
<keyword evidence="5" id="KW-0004">4Fe-4S</keyword>
<organism evidence="16 17">
    <name type="scientific">Estrella lausannensis</name>
    <dbReference type="NCBI Taxonomy" id="483423"/>
    <lineage>
        <taxon>Bacteria</taxon>
        <taxon>Pseudomonadati</taxon>
        <taxon>Chlamydiota</taxon>
        <taxon>Chlamydiia</taxon>
        <taxon>Parachlamydiales</taxon>
        <taxon>Candidatus Criblamydiaceae</taxon>
        <taxon>Estrella</taxon>
    </lineage>
</organism>
<evidence type="ECO:0000256" key="11">
    <source>
        <dbReference type="ARBA" id="ARBA00023014"/>
    </source>
</evidence>
<dbReference type="GO" id="GO:0051538">
    <property type="term" value="F:3 iron, 4 sulfur cluster binding"/>
    <property type="evidence" value="ECO:0007669"/>
    <property type="project" value="UniProtKB-KW"/>
</dbReference>
<dbReference type="NCBIfam" id="NF006391">
    <property type="entry name" value="PRK08640.1"/>
    <property type="match status" value="1"/>
</dbReference>
<keyword evidence="17" id="KW-1185">Reference proteome</keyword>
<keyword evidence="7" id="KW-0001">2Fe-2S</keyword>
<dbReference type="GO" id="GO:0051539">
    <property type="term" value="F:4 iron, 4 sulfur cluster binding"/>
    <property type="evidence" value="ECO:0007669"/>
    <property type="project" value="UniProtKB-KW"/>
</dbReference>
<evidence type="ECO:0000256" key="7">
    <source>
        <dbReference type="ARBA" id="ARBA00022714"/>
    </source>
</evidence>
<keyword evidence="11" id="KW-0411">Iron-sulfur</keyword>
<evidence type="ECO:0000256" key="3">
    <source>
        <dbReference type="ARBA" id="ARBA00009433"/>
    </source>
</evidence>
<comment type="cofactor">
    <cofactor evidence="1">
        <name>[3Fe-4S] cluster</name>
        <dbReference type="ChEBI" id="CHEBI:21137"/>
    </cofactor>
</comment>
<dbReference type="NCBIfam" id="TIGR00384">
    <property type="entry name" value="dhsB"/>
    <property type="match status" value="1"/>
</dbReference>
<dbReference type="InterPro" id="IPR017900">
    <property type="entry name" value="4Fe4S_Fe_S_CS"/>
</dbReference>
<dbReference type="InterPro" id="IPR050573">
    <property type="entry name" value="SDH/FRD_Iron-Sulfur"/>
</dbReference>
<feature type="domain" description="Succinate dehydogenase/fumarate reductase N-terminal" evidence="14">
    <location>
        <begin position="9"/>
        <end position="120"/>
    </location>
</feature>
<protein>
    <recommendedName>
        <fullName evidence="4">succinate dehydrogenase</fullName>
        <ecNumber evidence="4">1.3.5.1</ecNumber>
    </recommendedName>
</protein>
<evidence type="ECO:0000313" key="16">
    <source>
        <dbReference type="EMBL" id="CRX37536.1"/>
    </source>
</evidence>
<dbReference type="Gene3D" id="3.10.20.30">
    <property type="match status" value="1"/>
</dbReference>
<evidence type="ECO:0000256" key="13">
    <source>
        <dbReference type="ARBA" id="ARBA00034078"/>
    </source>
</evidence>
<dbReference type="Gene3D" id="1.10.1060.10">
    <property type="entry name" value="Alpha-helical ferredoxin"/>
    <property type="match status" value="1"/>
</dbReference>
<dbReference type="PANTHER" id="PTHR11921">
    <property type="entry name" value="SUCCINATE DEHYDROGENASE IRON-SULFUR PROTEIN"/>
    <property type="match status" value="1"/>
</dbReference>
<evidence type="ECO:0000256" key="8">
    <source>
        <dbReference type="ARBA" id="ARBA00022723"/>
    </source>
</evidence>
<dbReference type="GO" id="GO:0022904">
    <property type="term" value="P:respiratory electron transport chain"/>
    <property type="evidence" value="ECO:0007669"/>
    <property type="project" value="TreeGrafter"/>
</dbReference>
<evidence type="ECO:0000313" key="17">
    <source>
        <dbReference type="Proteomes" id="UP000220251"/>
    </source>
</evidence>
<keyword evidence="12" id="KW-0003">3Fe-4S</keyword>
<proteinExistence type="inferred from homology"/>
<feature type="domain" description="4Fe-4S ferredoxin-type" evidence="15">
    <location>
        <begin position="155"/>
        <end position="229"/>
    </location>
</feature>
<dbReference type="Proteomes" id="UP000220251">
    <property type="component" value="Unassembled WGS sequence"/>
</dbReference>
<dbReference type="PANTHER" id="PTHR11921:SF29">
    <property type="entry name" value="SUCCINATE DEHYDROGENASE [UBIQUINONE] IRON-SULFUR SUBUNIT, MITOCHONDRIAL"/>
    <property type="match status" value="1"/>
</dbReference>
<sequence>MDEIKKFTLKVLRGTPGKQYYEEFEIIREPSLNIISALMEIQKNPVNKKGEQVAPVVWEQGCLEEVCGSCSMLINGRPRQACSAIVDNILRETKSDTIVLAPFTKFPLVRDLIVDRSIMFDNLKKVRGWIDADGAYAKGPGPKIAPAKQEIMYSLSTCMTCGCCVESCPQANDKSKFVGPQIISQVRYFNDHPTGKGHAGDRLRAMMEEGGVADCGNAQNCVRVCPKRIPLTESIAAIGRDVNIQWFHDLFGLDDRQ</sequence>
<dbReference type="Pfam" id="PF13183">
    <property type="entry name" value="Fer4_8"/>
    <property type="match status" value="1"/>
</dbReference>
<evidence type="ECO:0000256" key="10">
    <source>
        <dbReference type="ARBA" id="ARBA00023004"/>
    </source>
</evidence>
<dbReference type="EC" id="1.3.5.1" evidence="4"/>
<evidence type="ECO:0000256" key="6">
    <source>
        <dbReference type="ARBA" id="ARBA00022532"/>
    </source>
</evidence>
<comment type="cofactor">
    <cofactor evidence="2">
        <name>[4Fe-4S] cluster</name>
        <dbReference type="ChEBI" id="CHEBI:49883"/>
    </cofactor>
</comment>
<gene>
    <name evidence="16" type="primary">sdhB</name>
    <name evidence="16" type="ORF">ELAC_0175</name>
</gene>